<name>A0A081R351_STROR</name>
<reference evidence="6 12" key="3">
    <citation type="submission" date="2018-05" db="EMBL/GenBank/DDBJ databases">
        <title>Streptococcus from otitis media.</title>
        <authorList>
            <person name="Wayes A.M."/>
            <person name="Jakubovics N.S."/>
        </authorList>
    </citation>
    <scope>NUCLEOTIDE SEQUENCE [LARGE SCALE GENOMIC DNA]</scope>
    <source>
        <strain evidence="6 12">NU39</strain>
    </source>
</reference>
<evidence type="ECO:0000313" key="5">
    <source>
        <dbReference type="EMBL" id="RSJ69497.1"/>
    </source>
</evidence>
<evidence type="ECO:0000313" key="3">
    <source>
        <dbReference type="EMBL" id="KXU00514.1"/>
    </source>
</evidence>
<sequence>MARQKYNYLSDELIAESLQVTNYLEQSRSSRLNVLQLDGEKWLENYFNRYEKASPRLQFHIFLFSSFYTRKMEWFLEGVRG</sequence>
<dbReference type="RefSeq" id="WP_000113750.1">
    <property type="nucleotide sequence ID" value="NZ_CP097843.1"/>
</dbReference>
<dbReference type="Proteomes" id="UP000289921">
    <property type="component" value="Unassembled WGS sequence"/>
</dbReference>
<gene>
    <name evidence="5" type="ORF">D8801_07570</name>
    <name evidence="6" type="ORF">DF217_06640</name>
    <name evidence="1" type="ORF">SK143_1566</name>
    <name evidence="2" type="ORF">SORDD16_01542</name>
    <name evidence="4" type="ORF">SORDD24_00554</name>
    <name evidence="3" type="ORF">SORDD30_00187</name>
</gene>
<dbReference type="EMBL" id="JPGB01000006">
    <property type="protein sequence ID" value="KEQ49624.1"/>
    <property type="molecule type" value="Genomic_DNA"/>
</dbReference>
<comment type="caution">
    <text evidence="1">The sequence shown here is derived from an EMBL/GenBank/DDBJ whole genome shotgun (WGS) entry which is preliminary data.</text>
</comment>
<dbReference type="EMBL" id="QEWK01000003">
    <property type="protein sequence ID" value="RXX21514.1"/>
    <property type="molecule type" value="Genomic_DNA"/>
</dbReference>
<reference evidence="1 7" key="1">
    <citation type="submission" date="2014-05" db="EMBL/GenBank/DDBJ databases">
        <authorList>
            <person name="Daugherty S.C."/>
            <person name="Tallon L.J."/>
            <person name="Sadzewicz L."/>
            <person name="Kilian M."/>
            <person name="Tettelin H."/>
        </authorList>
    </citation>
    <scope>NUCLEOTIDE SEQUENCE [LARGE SCALE GENOMIC DNA]</scope>
    <source>
        <strain evidence="1 7">SK143</strain>
    </source>
</reference>
<dbReference type="OrthoDB" id="2223256at2"/>
<dbReference type="PATRIC" id="fig|1303.44.peg.1498"/>
<evidence type="ECO:0000313" key="1">
    <source>
        <dbReference type="EMBL" id="KEQ49624.1"/>
    </source>
</evidence>
<evidence type="ECO:0000313" key="11">
    <source>
        <dbReference type="Proteomes" id="UP000281558"/>
    </source>
</evidence>
<proteinExistence type="predicted"/>
<reference evidence="8 9" key="2">
    <citation type="submission" date="2016-01" db="EMBL/GenBank/DDBJ databases">
        <title>Highly variable Streptococcus oralis are common among viridans streptococci isolated from primates.</title>
        <authorList>
            <person name="Denapaite D."/>
            <person name="Rieger M."/>
            <person name="Koendgen S."/>
            <person name="Brueckner R."/>
            <person name="Ochigava I."/>
            <person name="Kappeler P."/>
            <person name="Maetz-Rensing K."/>
            <person name="Leendertz F."/>
            <person name="Hakenbeck R."/>
        </authorList>
    </citation>
    <scope>NUCLEOTIDE SEQUENCE [LARGE SCALE GENOMIC DNA]</scope>
    <source>
        <strain evidence="2 10">DD16</strain>
        <strain evidence="4 9">DD24</strain>
        <strain evidence="3 8">DD30</strain>
    </source>
</reference>
<evidence type="ECO:0000313" key="4">
    <source>
        <dbReference type="EMBL" id="KXU05496.1"/>
    </source>
</evidence>
<evidence type="ECO:0000313" key="9">
    <source>
        <dbReference type="Proteomes" id="UP000070353"/>
    </source>
</evidence>
<dbReference type="EMBL" id="LQZB01000077">
    <property type="protein sequence ID" value="KXU05496.1"/>
    <property type="molecule type" value="Genomic_DNA"/>
</dbReference>
<dbReference type="Proteomes" id="UP000070353">
    <property type="component" value="Unassembled WGS sequence"/>
</dbReference>
<accession>A0A081R351</accession>
<protein>
    <submittedName>
        <fullName evidence="1">Uncharacterized protein</fullName>
    </submittedName>
</protein>
<dbReference type="Proteomes" id="UP000028098">
    <property type="component" value="Unassembled WGS sequence"/>
</dbReference>
<evidence type="ECO:0000313" key="8">
    <source>
        <dbReference type="Proteomes" id="UP000070220"/>
    </source>
</evidence>
<evidence type="ECO:0000313" key="2">
    <source>
        <dbReference type="EMBL" id="KXT85318.1"/>
    </source>
</evidence>
<evidence type="ECO:0000313" key="10">
    <source>
        <dbReference type="Proteomes" id="UP000072653"/>
    </source>
</evidence>
<dbReference type="Proteomes" id="UP000281558">
    <property type="component" value="Unassembled WGS sequence"/>
</dbReference>
<dbReference type="EMBL" id="LQRP01000003">
    <property type="protein sequence ID" value="KXU00514.1"/>
    <property type="molecule type" value="Genomic_DNA"/>
</dbReference>
<dbReference type="EMBL" id="LQOB01000275">
    <property type="protein sequence ID" value="KXT85318.1"/>
    <property type="molecule type" value="Genomic_DNA"/>
</dbReference>
<dbReference type="Proteomes" id="UP000072653">
    <property type="component" value="Unassembled WGS sequence"/>
</dbReference>
<dbReference type="Proteomes" id="UP000070220">
    <property type="component" value="Unassembled WGS sequence"/>
</dbReference>
<dbReference type="EMBL" id="RJPK01000005">
    <property type="protein sequence ID" value="RSJ69497.1"/>
    <property type="molecule type" value="Genomic_DNA"/>
</dbReference>
<dbReference type="AlphaFoldDB" id="A0A081R351"/>
<evidence type="ECO:0000313" key="12">
    <source>
        <dbReference type="Proteomes" id="UP000289921"/>
    </source>
</evidence>
<reference evidence="5 11" key="4">
    <citation type="submission" date="2018-11" db="EMBL/GenBank/DDBJ databases">
        <title>Species Designations Belie Phenotypic and Genotypic Heterogeneity in Oral Streptococci.</title>
        <authorList>
            <person name="Velsko I."/>
        </authorList>
    </citation>
    <scope>NUCLEOTIDE SEQUENCE [LARGE SCALE GENOMIC DNA]</scope>
    <source>
        <strain evidence="5 11">BCC10</strain>
    </source>
</reference>
<organism evidence="1 7">
    <name type="scientific">Streptococcus oralis</name>
    <dbReference type="NCBI Taxonomy" id="1303"/>
    <lineage>
        <taxon>Bacteria</taxon>
        <taxon>Bacillati</taxon>
        <taxon>Bacillota</taxon>
        <taxon>Bacilli</taxon>
        <taxon>Lactobacillales</taxon>
        <taxon>Streptococcaceae</taxon>
        <taxon>Streptococcus</taxon>
    </lineage>
</organism>
<evidence type="ECO:0000313" key="7">
    <source>
        <dbReference type="Proteomes" id="UP000028098"/>
    </source>
</evidence>
<evidence type="ECO:0000313" key="6">
    <source>
        <dbReference type="EMBL" id="RXX21514.1"/>
    </source>
</evidence>